<evidence type="ECO:0000313" key="2">
    <source>
        <dbReference type="EMBL" id="GFQ67271.1"/>
    </source>
</evidence>
<protein>
    <submittedName>
        <fullName evidence="2">Uncharacterized protein</fullName>
    </submittedName>
</protein>
<evidence type="ECO:0000256" key="1">
    <source>
        <dbReference type="SAM" id="MobiDB-lite"/>
    </source>
</evidence>
<dbReference type="EMBL" id="BMAO01020427">
    <property type="protein sequence ID" value="GFQ67271.1"/>
    <property type="molecule type" value="Genomic_DNA"/>
</dbReference>
<name>A0A8X6F1U0_TRICU</name>
<organism evidence="2 3">
    <name type="scientific">Trichonephila clavata</name>
    <name type="common">Joro spider</name>
    <name type="synonym">Nephila clavata</name>
    <dbReference type="NCBI Taxonomy" id="2740835"/>
    <lineage>
        <taxon>Eukaryota</taxon>
        <taxon>Metazoa</taxon>
        <taxon>Ecdysozoa</taxon>
        <taxon>Arthropoda</taxon>
        <taxon>Chelicerata</taxon>
        <taxon>Arachnida</taxon>
        <taxon>Araneae</taxon>
        <taxon>Araneomorphae</taxon>
        <taxon>Entelegynae</taxon>
        <taxon>Araneoidea</taxon>
        <taxon>Nephilidae</taxon>
        <taxon>Trichonephila</taxon>
    </lineage>
</organism>
<keyword evidence="3" id="KW-1185">Reference proteome</keyword>
<sequence length="96" mass="11095">MKSHKTQGQVSLLPRTSSHDITLILNDFYYKESSALCLTDSVANFTEFHVYVRHTFLGLDLANDSHPLGSQRTTLSPCESRTPRLSSRRWRRERTQ</sequence>
<feature type="compositionally biased region" description="Polar residues" evidence="1">
    <location>
        <begin position="68"/>
        <end position="79"/>
    </location>
</feature>
<dbReference type="Proteomes" id="UP000887116">
    <property type="component" value="Unassembled WGS sequence"/>
</dbReference>
<evidence type="ECO:0000313" key="3">
    <source>
        <dbReference type="Proteomes" id="UP000887116"/>
    </source>
</evidence>
<proteinExistence type="predicted"/>
<accession>A0A8X6F1U0</accession>
<comment type="caution">
    <text evidence="2">The sequence shown here is derived from an EMBL/GenBank/DDBJ whole genome shotgun (WGS) entry which is preliminary data.</text>
</comment>
<reference evidence="2" key="1">
    <citation type="submission" date="2020-07" db="EMBL/GenBank/DDBJ databases">
        <title>Multicomponent nature underlies the extraordinary mechanical properties of spider dragline silk.</title>
        <authorList>
            <person name="Kono N."/>
            <person name="Nakamura H."/>
            <person name="Mori M."/>
            <person name="Yoshida Y."/>
            <person name="Ohtoshi R."/>
            <person name="Malay A.D."/>
            <person name="Moran D.A.P."/>
            <person name="Tomita M."/>
            <person name="Numata K."/>
            <person name="Arakawa K."/>
        </authorList>
    </citation>
    <scope>NUCLEOTIDE SEQUENCE</scope>
</reference>
<gene>
    <name evidence="2" type="ORF">TNCT_470121</name>
</gene>
<feature type="region of interest" description="Disordered" evidence="1">
    <location>
        <begin position="68"/>
        <end position="96"/>
    </location>
</feature>
<dbReference type="AlphaFoldDB" id="A0A8X6F1U0"/>
<feature type="compositionally biased region" description="Basic residues" evidence="1">
    <location>
        <begin position="86"/>
        <end position="96"/>
    </location>
</feature>